<proteinExistence type="predicted"/>
<dbReference type="AlphaFoldDB" id="A0A8J2HDF0"/>
<dbReference type="Pfam" id="PF00651">
    <property type="entry name" value="BTB"/>
    <property type="match status" value="1"/>
</dbReference>
<dbReference type="SUPFAM" id="SSF54695">
    <property type="entry name" value="POZ domain"/>
    <property type="match status" value="1"/>
</dbReference>
<keyword evidence="3" id="KW-1185">Reference proteome</keyword>
<dbReference type="InterPro" id="IPR000210">
    <property type="entry name" value="BTB/POZ_dom"/>
</dbReference>
<dbReference type="EMBL" id="CAJNRD030001120">
    <property type="protein sequence ID" value="CAG5092973.1"/>
    <property type="molecule type" value="Genomic_DNA"/>
</dbReference>
<evidence type="ECO:0000259" key="1">
    <source>
        <dbReference type="PROSITE" id="PS50097"/>
    </source>
</evidence>
<sequence>MKVRVIKNDIRKAVSIMKICYGELCSTGCVVDWKDIVYFDNLHDHPNTCILKNGHEYTVPITCTIIWNGFVDDLYYSNVCTHMKRLYDNKEFSDMVIKIRDDEFPAHKILISALSHVFHTMLTTDMKESKENSITFSDTTDTDVIKELLLFVYKGKMDKAETDAELALKLCNFAHMYQINKLKTTCEYILIKSLTNENASTILTEDDPAPSYEGHRNCTFFFRDTSE</sequence>
<gene>
    <name evidence="2" type="ORF">HICCMSTLAB_LOCUS6492</name>
</gene>
<organism evidence="2 3">
    <name type="scientific">Cotesia congregata</name>
    <name type="common">Parasitoid wasp</name>
    <name type="synonym">Apanteles congregatus</name>
    <dbReference type="NCBI Taxonomy" id="51543"/>
    <lineage>
        <taxon>Eukaryota</taxon>
        <taxon>Metazoa</taxon>
        <taxon>Ecdysozoa</taxon>
        <taxon>Arthropoda</taxon>
        <taxon>Hexapoda</taxon>
        <taxon>Insecta</taxon>
        <taxon>Pterygota</taxon>
        <taxon>Neoptera</taxon>
        <taxon>Endopterygota</taxon>
        <taxon>Hymenoptera</taxon>
        <taxon>Apocrita</taxon>
        <taxon>Ichneumonoidea</taxon>
        <taxon>Braconidae</taxon>
        <taxon>Microgastrinae</taxon>
        <taxon>Cotesia</taxon>
    </lineage>
</organism>
<reference evidence="2" key="1">
    <citation type="submission" date="2021-04" db="EMBL/GenBank/DDBJ databases">
        <authorList>
            <person name="Chebbi M.A.C M."/>
        </authorList>
    </citation>
    <scope>NUCLEOTIDE SEQUENCE</scope>
</reference>
<dbReference type="Proteomes" id="UP000786811">
    <property type="component" value="Unassembled WGS sequence"/>
</dbReference>
<evidence type="ECO:0000313" key="3">
    <source>
        <dbReference type="Proteomes" id="UP000786811"/>
    </source>
</evidence>
<dbReference type="PROSITE" id="PS50097">
    <property type="entry name" value="BTB"/>
    <property type="match status" value="1"/>
</dbReference>
<dbReference type="SMART" id="SM00225">
    <property type="entry name" value="BTB"/>
    <property type="match status" value="1"/>
</dbReference>
<comment type="caution">
    <text evidence="2">The sequence shown here is derived from an EMBL/GenBank/DDBJ whole genome shotgun (WGS) entry which is preliminary data.</text>
</comment>
<dbReference type="PANTHER" id="PTHR24413">
    <property type="entry name" value="SPECKLE-TYPE POZ PROTEIN"/>
    <property type="match status" value="1"/>
</dbReference>
<dbReference type="InterPro" id="IPR011333">
    <property type="entry name" value="SKP1/BTB/POZ_sf"/>
</dbReference>
<protein>
    <submittedName>
        <fullName evidence="2">Similar to rdx: Protein roadkill (Drosophila melanogaster)</fullName>
    </submittedName>
</protein>
<dbReference type="OrthoDB" id="6359943at2759"/>
<dbReference type="Gene3D" id="3.30.710.10">
    <property type="entry name" value="Potassium Channel Kv1.1, Chain A"/>
    <property type="match status" value="1"/>
</dbReference>
<accession>A0A8J2HDF0</accession>
<evidence type="ECO:0000313" key="2">
    <source>
        <dbReference type="EMBL" id="CAG5092973.1"/>
    </source>
</evidence>
<feature type="domain" description="BTB" evidence="1">
    <location>
        <begin position="93"/>
        <end position="161"/>
    </location>
</feature>
<name>A0A8J2HDF0_COTCN</name>